<proteinExistence type="predicted"/>
<dbReference type="Pfam" id="PF05119">
    <property type="entry name" value="Terminase_4"/>
    <property type="match status" value="1"/>
</dbReference>
<dbReference type="EMBL" id="LR796577">
    <property type="protein sequence ID" value="CAB4152569.1"/>
    <property type="molecule type" value="Genomic_DNA"/>
</dbReference>
<evidence type="ECO:0000313" key="2">
    <source>
        <dbReference type="EMBL" id="CAB4152569.1"/>
    </source>
</evidence>
<dbReference type="InterPro" id="IPR006448">
    <property type="entry name" value="Phage_term_ssu_P27"/>
</dbReference>
<accession>A0A6J5NAG0</accession>
<sequence length="161" mass="17561">MGARGTPKTPTKIRMLRGERRPSQINYLEPKPEPVHYPAPPEEMDPVAQEVWRTTYAALEPAGVITSADLELLRLYSEAVARYRQAAALYSRLGAMVRGQKGEMVKNPLHQVVRDNADLVKALSRELGLTPSSRASLRSGSEGGSSAAGARLDALLAAKRR</sequence>
<evidence type="ECO:0000256" key="1">
    <source>
        <dbReference type="SAM" id="MobiDB-lite"/>
    </source>
</evidence>
<protein>
    <submittedName>
        <fullName evidence="2">COG3747 Phage terminase, small subunit</fullName>
    </submittedName>
</protein>
<gene>
    <name evidence="2" type="ORF">UFOVP613_21</name>
</gene>
<organism evidence="2">
    <name type="scientific">uncultured Caudovirales phage</name>
    <dbReference type="NCBI Taxonomy" id="2100421"/>
    <lineage>
        <taxon>Viruses</taxon>
        <taxon>Duplodnaviria</taxon>
        <taxon>Heunggongvirae</taxon>
        <taxon>Uroviricota</taxon>
        <taxon>Caudoviricetes</taxon>
        <taxon>Peduoviridae</taxon>
        <taxon>Maltschvirus</taxon>
        <taxon>Maltschvirus maltsch</taxon>
    </lineage>
</organism>
<dbReference type="NCBIfam" id="TIGR01558">
    <property type="entry name" value="sm_term_P27"/>
    <property type="match status" value="1"/>
</dbReference>
<reference evidence="2" key="1">
    <citation type="submission" date="2020-04" db="EMBL/GenBank/DDBJ databases">
        <authorList>
            <person name="Chiriac C."/>
            <person name="Salcher M."/>
            <person name="Ghai R."/>
            <person name="Kavagutti S V."/>
        </authorList>
    </citation>
    <scope>NUCLEOTIDE SEQUENCE</scope>
</reference>
<feature type="region of interest" description="Disordered" evidence="1">
    <location>
        <begin position="1"/>
        <end position="42"/>
    </location>
</feature>
<name>A0A6J5NAG0_9CAUD</name>